<dbReference type="Proteomes" id="UP001333818">
    <property type="component" value="Unassembled WGS sequence"/>
</dbReference>
<dbReference type="GO" id="GO:0032259">
    <property type="term" value="P:methylation"/>
    <property type="evidence" value="ECO:0007669"/>
    <property type="project" value="UniProtKB-KW"/>
</dbReference>
<comment type="caution">
    <text evidence="1">The sequence shown here is derived from an EMBL/GenBank/DDBJ whole genome shotgun (WGS) entry which is preliminary data.</text>
</comment>
<organism evidence="1 2">
    <name type="scientific">Tumidithrix elongata BACA0141</name>
    <dbReference type="NCBI Taxonomy" id="2716417"/>
    <lineage>
        <taxon>Bacteria</taxon>
        <taxon>Bacillati</taxon>
        <taxon>Cyanobacteriota</taxon>
        <taxon>Cyanophyceae</taxon>
        <taxon>Pseudanabaenales</taxon>
        <taxon>Pseudanabaenaceae</taxon>
        <taxon>Tumidithrix</taxon>
        <taxon>Tumidithrix elongata</taxon>
    </lineage>
</organism>
<dbReference type="EMBL" id="JAZBJZ010000053">
    <property type="protein sequence ID" value="MEE3717787.1"/>
    <property type="molecule type" value="Genomic_DNA"/>
</dbReference>
<keyword evidence="1" id="KW-0489">Methyltransferase</keyword>
<keyword evidence="1" id="KW-0808">Transferase</keyword>
<dbReference type="AlphaFoldDB" id="A0AAW9PT61"/>
<dbReference type="Pfam" id="PF13489">
    <property type="entry name" value="Methyltransf_23"/>
    <property type="match status" value="1"/>
</dbReference>
<dbReference type="Gene3D" id="3.40.50.150">
    <property type="entry name" value="Vaccinia Virus protein VP39"/>
    <property type="match status" value="1"/>
</dbReference>
<dbReference type="InterPro" id="IPR029063">
    <property type="entry name" value="SAM-dependent_MTases_sf"/>
</dbReference>
<evidence type="ECO:0000313" key="1">
    <source>
        <dbReference type="EMBL" id="MEE3717787.1"/>
    </source>
</evidence>
<reference evidence="1" key="1">
    <citation type="submission" date="2024-01" db="EMBL/GenBank/DDBJ databases">
        <title>Bank of Algae and Cyanobacteria of the Azores (BACA) strain genomes.</title>
        <authorList>
            <person name="Luz R."/>
            <person name="Cordeiro R."/>
            <person name="Fonseca A."/>
            <person name="Goncalves V."/>
        </authorList>
    </citation>
    <scope>NUCLEOTIDE SEQUENCE</scope>
    <source>
        <strain evidence="1">BACA0141</strain>
    </source>
</reference>
<accession>A0AAW9PT61</accession>
<dbReference type="GO" id="GO:0008168">
    <property type="term" value="F:methyltransferase activity"/>
    <property type="evidence" value="ECO:0007669"/>
    <property type="project" value="UniProtKB-KW"/>
</dbReference>
<keyword evidence="2" id="KW-1185">Reference proteome</keyword>
<name>A0AAW9PT61_9CYAN</name>
<gene>
    <name evidence="1" type="ORF">V2H45_13680</name>
</gene>
<evidence type="ECO:0000313" key="2">
    <source>
        <dbReference type="Proteomes" id="UP001333818"/>
    </source>
</evidence>
<dbReference type="SUPFAM" id="SSF53335">
    <property type="entry name" value="S-adenosyl-L-methionine-dependent methyltransferases"/>
    <property type="match status" value="1"/>
</dbReference>
<dbReference type="CDD" id="cd02440">
    <property type="entry name" value="AdoMet_MTases"/>
    <property type="match status" value="1"/>
</dbReference>
<sequence>MESHPWFVSSRRVLETVFPGDKRHLRLADLGCLEGGFAVEFARMGFQVLGIDVRDTNIKACDYVKLRTSLPNLTFVKDNVLNIAEYGMFDAIFCCGLLYHLDQPKAFLETVSSVTTKLLILQTHFSTDTVYSRLPFPLWIRKVLGKAAKNQDGKFALSSMSINEGLPGRWFTEFKDDKSFSRREELNWSSWDNRRAFWIQREYLLQLIQDIGFDCVFEQFDSLGSNIAESMLQGYYQAETRGTFIGIRTHTKL</sequence>
<protein>
    <submittedName>
        <fullName evidence="1">Methyltransferase domain-containing protein</fullName>
    </submittedName>
</protein>
<proteinExistence type="predicted"/>